<keyword evidence="2 5" id="KW-0812">Transmembrane</keyword>
<keyword evidence="8" id="KW-1185">Reference proteome</keyword>
<dbReference type="AlphaFoldDB" id="A0AAD7RZW4"/>
<evidence type="ECO:0000256" key="5">
    <source>
        <dbReference type="SAM" id="Phobius"/>
    </source>
</evidence>
<dbReference type="InterPro" id="IPR017452">
    <property type="entry name" value="GPCR_Rhodpsn_7TM"/>
</dbReference>
<proteinExistence type="predicted"/>
<feature type="transmembrane region" description="Helical" evidence="5">
    <location>
        <begin position="44"/>
        <end position="66"/>
    </location>
</feature>
<evidence type="ECO:0000313" key="7">
    <source>
        <dbReference type="EMBL" id="KAJ8393368.1"/>
    </source>
</evidence>
<dbReference type="SUPFAM" id="SSF81321">
    <property type="entry name" value="Family A G protein-coupled receptor-like"/>
    <property type="match status" value="1"/>
</dbReference>
<comment type="caution">
    <text evidence="7">The sequence shown here is derived from an EMBL/GenBank/DDBJ whole genome shotgun (WGS) entry which is preliminary data.</text>
</comment>
<dbReference type="GO" id="GO:0004930">
    <property type="term" value="F:G protein-coupled receptor activity"/>
    <property type="evidence" value="ECO:0007669"/>
    <property type="project" value="InterPro"/>
</dbReference>
<feature type="transmembrane region" description="Helical" evidence="5">
    <location>
        <begin position="86"/>
        <end position="109"/>
    </location>
</feature>
<dbReference type="Gene3D" id="1.20.1070.10">
    <property type="entry name" value="Rhodopsin 7-helix transmembrane proteins"/>
    <property type="match status" value="1"/>
</dbReference>
<dbReference type="CDD" id="cd00637">
    <property type="entry name" value="7tm_classA_rhodopsin-like"/>
    <property type="match status" value="1"/>
</dbReference>
<keyword evidence="3 5" id="KW-1133">Transmembrane helix</keyword>
<name>A0AAD7RZW4_9TELE</name>
<accession>A0AAD7RZW4</accession>
<evidence type="ECO:0000259" key="6">
    <source>
        <dbReference type="PROSITE" id="PS50262"/>
    </source>
</evidence>
<dbReference type="PROSITE" id="PS50262">
    <property type="entry name" value="G_PROTEIN_RECEP_F1_2"/>
    <property type="match status" value="1"/>
</dbReference>
<evidence type="ECO:0000313" key="8">
    <source>
        <dbReference type="Proteomes" id="UP001221898"/>
    </source>
</evidence>
<evidence type="ECO:0000256" key="3">
    <source>
        <dbReference type="ARBA" id="ARBA00022989"/>
    </source>
</evidence>
<gene>
    <name evidence="7" type="ORF">AAFF_G00060900</name>
</gene>
<keyword evidence="4 5" id="KW-0472">Membrane</keyword>
<organism evidence="7 8">
    <name type="scientific">Aldrovandia affinis</name>
    <dbReference type="NCBI Taxonomy" id="143900"/>
    <lineage>
        <taxon>Eukaryota</taxon>
        <taxon>Metazoa</taxon>
        <taxon>Chordata</taxon>
        <taxon>Craniata</taxon>
        <taxon>Vertebrata</taxon>
        <taxon>Euteleostomi</taxon>
        <taxon>Actinopterygii</taxon>
        <taxon>Neopterygii</taxon>
        <taxon>Teleostei</taxon>
        <taxon>Notacanthiformes</taxon>
        <taxon>Halosauridae</taxon>
        <taxon>Aldrovandia</taxon>
    </lineage>
</organism>
<dbReference type="Pfam" id="PF00001">
    <property type="entry name" value="7tm_1"/>
    <property type="match status" value="1"/>
</dbReference>
<comment type="subcellular location">
    <subcellularLocation>
        <location evidence="1">Membrane</location>
    </subcellularLocation>
</comment>
<protein>
    <recommendedName>
        <fullName evidence="6">G-protein coupled receptors family 1 profile domain-containing protein</fullName>
    </recommendedName>
</protein>
<evidence type="ECO:0000256" key="1">
    <source>
        <dbReference type="ARBA" id="ARBA00004370"/>
    </source>
</evidence>
<reference evidence="7" key="1">
    <citation type="journal article" date="2023" name="Science">
        <title>Genome structures resolve the early diversification of teleost fishes.</title>
        <authorList>
            <person name="Parey E."/>
            <person name="Louis A."/>
            <person name="Montfort J."/>
            <person name="Bouchez O."/>
            <person name="Roques C."/>
            <person name="Iampietro C."/>
            <person name="Lluch J."/>
            <person name="Castinel A."/>
            <person name="Donnadieu C."/>
            <person name="Desvignes T."/>
            <person name="Floi Bucao C."/>
            <person name="Jouanno E."/>
            <person name="Wen M."/>
            <person name="Mejri S."/>
            <person name="Dirks R."/>
            <person name="Jansen H."/>
            <person name="Henkel C."/>
            <person name="Chen W.J."/>
            <person name="Zahm M."/>
            <person name="Cabau C."/>
            <person name="Klopp C."/>
            <person name="Thompson A.W."/>
            <person name="Robinson-Rechavi M."/>
            <person name="Braasch I."/>
            <person name="Lecointre G."/>
            <person name="Bobe J."/>
            <person name="Postlethwait J.H."/>
            <person name="Berthelot C."/>
            <person name="Roest Crollius H."/>
            <person name="Guiguen Y."/>
        </authorList>
    </citation>
    <scope>NUCLEOTIDE SEQUENCE</scope>
    <source>
        <strain evidence="7">NC1722</strain>
    </source>
</reference>
<dbReference type="InterPro" id="IPR000276">
    <property type="entry name" value="GPCR_Rhodpsn"/>
</dbReference>
<dbReference type="Proteomes" id="UP001221898">
    <property type="component" value="Unassembled WGS sequence"/>
</dbReference>
<sequence length="151" mass="15609">MHTPPALEEATMSNVTVHDIIARARGGSSAMGTAPYPVGFRASVTSFLVLEIVLGLSSNLTVLAVYGMKTELVSSVSSVVTVNLHVLDVLVCACCMPLSVAVALLSLGADAPVVCCFHEACVSFASVATAANVLAITLDRYDISVRPPTVC</sequence>
<dbReference type="GO" id="GO:0016020">
    <property type="term" value="C:membrane"/>
    <property type="evidence" value="ECO:0007669"/>
    <property type="project" value="UniProtKB-SubCell"/>
</dbReference>
<feature type="domain" description="G-protein coupled receptors family 1 profile" evidence="6">
    <location>
        <begin position="58"/>
        <end position="151"/>
    </location>
</feature>
<evidence type="ECO:0000256" key="4">
    <source>
        <dbReference type="ARBA" id="ARBA00023136"/>
    </source>
</evidence>
<evidence type="ECO:0000256" key="2">
    <source>
        <dbReference type="ARBA" id="ARBA00022692"/>
    </source>
</evidence>
<dbReference type="EMBL" id="JAINUG010000137">
    <property type="protein sequence ID" value="KAJ8393368.1"/>
    <property type="molecule type" value="Genomic_DNA"/>
</dbReference>